<feature type="region of interest" description="Disordered" evidence="13">
    <location>
        <begin position="43"/>
        <end position="73"/>
    </location>
</feature>
<feature type="compositionally biased region" description="Low complexity" evidence="13">
    <location>
        <begin position="17"/>
        <end position="29"/>
    </location>
</feature>
<reference evidence="15" key="2">
    <citation type="journal article" date="2022" name="Res Sq">
        <title>Comparative Genomics Reveals Insights into the Divergent Evolution of Astigmatic Mites and Household Pest Adaptations.</title>
        <authorList>
            <person name="Xiong Q."/>
            <person name="Wan A.T.-Y."/>
            <person name="Liu X.-Y."/>
            <person name="Fung C.S.-H."/>
            <person name="Xiao X."/>
            <person name="Malainual N."/>
            <person name="Hou J."/>
            <person name="Wang L."/>
            <person name="Wang M."/>
            <person name="Yang K."/>
            <person name="Cui Y."/>
            <person name="Leung E."/>
            <person name="Nong W."/>
            <person name="Shin S.-K."/>
            <person name="Au S."/>
            <person name="Jeong K.Y."/>
            <person name="Chew F.T."/>
            <person name="Hui J."/>
            <person name="Leung T.F."/>
            <person name="Tungtrongchitr A."/>
            <person name="Zhong N."/>
            <person name="Liu Z."/>
            <person name="Tsui S."/>
        </authorList>
    </citation>
    <scope>NUCLEOTIDE SEQUENCE</scope>
    <source>
        <strain evidence="15">Derf</strain>
        <tissue evidence="15">Whole organism</tissue>
    </source>
</reference>
<comment type="similarity">
    <text evidence="1">Belongs to the protein kinase superfamily. STE Ser/Thr protein kinase family. MAP kinase kinase kinase subfamily.</text>
</comment>
<dbReference type="FunFam" id="1.10.510.10:FF:000087">
    <property type="entry name" value="Mitogen-activated protein kinase kinase kinase 12"/>
    <property type="match status" value="1"/>
</dbReference>
<feature type="compositionally biased region" description="Low complexity" evidence="13">
    <location>
        <begin position="880"/>
        <end position="895"/>
    </location>
</feature>
<dbReference type="InterPro" id="IPR000719">
    <property type="entry name" value="Prot_kinase_dom"/>
</dbReference>
<feature type="region of interest" description="Disordered" evidence="13">
    <location>
        <begin position="1127"/>
        <end position="1155"/>
    </location>
</feature>
<comment type="caution">
    <text evidence="15">The sequence shown here is derived from an EMBL/GenBank/DDBJ whole genome shotgun (WGS) entry which is preliminary data.</text>
</comment>
<evidence type="ECO:0000256" key="4">
    <source>
        <dbReference type="ARBA" id="ARBA00022679"/>
    </source>
</evidence>
<feature type="compositionally biased region" description="Basic residues" evidence="13">
    <location>
        <begin position="1047"/>
        <end position="1060"/>
    </location>
</feature>
<dbReference type="GO" id="GO:0006950">
    <property type="term" value="P:response to stress"/>
    <property type="evidence" value="ECO:0007669"/>
    <property type="project" value="UniProtKB-ARBA"/>
</dbReference>
<keyword evidence="7" id="KW-0067">ATP-binding</keyword>
<protein>
    <recommendedName>
        <fullName evidence="10">Mitogen-activated protein kinase kinase kinase dlk-1</fullName>
        <ecNumber evidence="2">2.7.11.25</ecNumber>
    </recommendedName>
    <alternativeName>
        <fullName evidence="12">DAP kinase-like kinase</fullName>
    </alternativeName>
    <alternativeName>
        <fullName evidence="11">Death-associated protein kinase-like kinase</fullName>
    </alternativeName>
</protein>
<evidence type="ECO:0000256" key="13">
    <source>
        <dbReference type="SAM" id="MobiDB-lite"/>
    </source>
</evidence>
<feature type="region of interest" description="Disordered" evidence="13">
    <location>
        <begin position="925"/>
        <end position="946"/>
    </location>
</feature>
<comment type="catalytic activity">
    <reaction evidence="8">
        <text>L-threonyl-[protein] + ATP = O-phospho-L-threonyl-[protein] + ADP + H(+)</text>
        <dbReference type="Rhea" id="RHEA:46608"/>
        <dbReference type="Rhea" id="RHEA-COMP:11060"/>
        <dbReference type="Rhea" id="RHEA-COMP:11605"/>
        <dbReference type="ChEBI" id="CHEBI:15378"/>
        <dbReference type="ChEBI" id="CHEBI:30013"/>
        <dbReference type="ChEBI" id="CHEBI:30616"/>
        <dbReference type="ChEBI" id="CHEBI:61977"/>
        <dbReference type="ChEBI" id="CHEBI:456216"/>
        <dbReference type="EC" id="2.7.11.25"/>
    </reaction>
</comment>
<evidence type="ECO:0000256" key="11">
    <source>
        <dbReference type="ARBA" id="ARBA00077446"/>
    </source>
</evidence>
<feature type="region of interest" description="Disordered" evidence="13">
    <location>
        <begin position="1043"/>
        <end position="1105"/>
    </location>
</feature>
<gene>
    <name evidence="15" type="ORF">DERF_008036</name>
</gene>
<evidence type="ECO:0000259" key="14">
    <source>
        <dbReference type="PROSITE" id="PS50011"/>
    </source>
</evidence>
<evidence type="ECO:0000256" key="2">
    <source>
        <dbReference type="ARBA" id="ARBA00012406"/>
    </source>
</evidence>
<feature type="compositionally biased region" description="Low complexity" evidence="13">
    <location>
        <begin position="1132"/>
        <end position="1141"/>
    </location>
</feature>
<dbReference type="EMBL" id="ASGP02000003">
    <property type="protein sequence ID" value="KAH9517358.1"/>
    <property type="molecule type" value="Genomic_DNA"/>
</dbReference>
<sequence length="1190" mass="137152">MVCFATRESFANSGAKSPSSSSSPPLSSNSLILNQRQIVPAVNHRVDDNQPINIVDDNEPSTSKNTTTTYRQPQRIQEEFYEDLTMFHNDNNHDDDDDDDQLNQQQQIASHRKLTRVFAQNPIVEDSTNQSVPRYETHIVLDAHNQDVYVSLHQPKSTINEFQSYSNSNHHMNGSKPYIFSRQAYRDIPPPPFNHHHSDYYSHNLFTTFFGYNTGRWFNGIIGCLKPFFDLLGTKDSQMMQGFHHHQDDDWEIPFEMIKDLQWLGSGAQGAVFMGKYNNEWVAVKKVKEKRETEIRHLRKLNHSNIVAFRGVCTQSPNCYCIVMEFCPYGQLYEFLKSGQQLSPSMILEWARQIASGMNYLHSYKIIHRDLKSPNVLISYNDTLKISDFGTCKQWNDRSTKMSFTGTVAWMAPEIIRDELCSEKVDIWSYGVVLWELLNCEIPYRDVDSSAIIWGVGNSSLTLPIPSGLPRGFDLLLQQCWNVKPRNRPSFRQILMHLDIANTELASIEANQFFIIQQQWRDEIRNCMRRMKRRRSSVAISNERQMMNENYKDEIEHLICKRKEELMHAQHIREEYVRKRECANNLYMELMTCLLKLEQREKNLLQREHSLMTRMAKQCGQQQLQLQQSLSDRSPLSILSPFVEKVPEVFQQELYDCNKVIPYTLLDYNDHDKQRNRIEPATITIDDDNDESGNENLNFIVSPSPPPSNSRKINHRKKRISINNSPKRMKSPNYYRRSPKKSSTCHQCHHHSSIKNHRYRHHNHHSSSPIITSPNHHNIVKNAQSNNEETMNPETTTDNVLLRNSNTPSRPSILDKNFNKIHHHSLTKMKHSDKAIQTTNDCNNVFNYHYNSDNSNSSPSIDHRFATTIDKSSSTTTTILLESSSNPNSPNNNNNQHSKLIPKMSTTSTFDSGYGGDGYQSCLSTPSTHSNKIRFPDKSPMTPSSIKSPFGDGEFADLDDNNVKAATTSASTSTTTTTFNRIKCRQSNSNTLPSLSSIDENSVNEELEKNDLFIINNRNNREPRIIEESIEEVNKVIFETFEQQQNRKSRKIMGNKFNRKHYSDNDSSSSSSSNQSYLHSDSDGDSCNCSDDDDDGDDDEDAVDDDDSKYLLRKKFHKAVHQFNESSRRYCDSISSSTSSDNNDDISDQEEEAIGKNTTLSMNIIHNQHCQKQKKQQQNQNQQTLANIDN</sequence>
<feature type="compositionally biased region" description="Polar residues" evidence="13">
    <location>
        <begin position="60"/>
        <end position="73"/>
    </location>
</feature>
<feature type="region of interest" description="Disordered" evidence="13">
    <location>
        <begin position="880"/>
        <end position="901"/>
    </location>
</feature>
<dbReference type="GO" id="GO:0005737">
    <property type="term" value="C:cytoplasm"/>
    <property type="evidence" value="ECO:0007669"/>
    <property type="project" value="TreeGrafter"/>
</dbReference>
<dbReference type="GO" id="GO:0004709">
    <property type="term" value="F:MAP kinase kinase kinase activity"/>
    <property type="evidence" value="ECO:0007669"/>
    <property type="project" value="UniProtKB-EC"/>
</dbReference>
<dbReference type="Proteomes" id="UP000790347">
    <property type="component" value="Unassembled WGS sequence"/>
</dbReference>
<feature type="compositionally biased region" description="Low complexity" evidence="13">
    <location>
        <begin position="786"/>
        <end position="799"/>
    </location>
</feature>
<dbReference type="InterPro" id="IPR051681">
    <property type="entry name" value="Ser/Thr_Kinases-Pseudokinases"/>
</dbReference>
<dbReference type="PRINTS" id="PR00109">
    <property type="entry name" value="TYRKINASE"/>
</dbReference>
<evidence type="ECO:0000256" key="1">
    <source>
        <dbReference type="ARBA" id="ARBA00006529"/>
    </source>
</evidence>
<dbReference type="Gene3D" id="3.30.200.20">
    <property type="entry name" value="Phosphorylase Kinase, domain 1"/>
    <property type="match status" value="1"/>
</dbReference>
<dbReference type="GO" id="GO:0005524">
    <property type="term" value="F:ATP binding"/>
    <property type="evidence" value="ECO:0007669"/>
    <property type="project" value="UniProtKB-KW"/>
</dbReference>
<evidence type="ECO:0000256" key="3">
    <source>
        <dbReference type="ARBA" id="ARBA00022527"/>
    </source>
</evidence>
<proteinExistence type="inferred from homology"/>
<dbReference type="PROSITE" id="PS50011">
    <property type="entry name" value="PROTEIN_KINASE_DOM"/>
    <property type="match status" value="1"/>
</dbReference>
<keyword evidence="4" id="KW-0808">Transferase</keyword>
<accession>A0A922I2J8</accession>
<dbReference type="PANTHER" id="PTHR44329">
    <property type="entry name" value="SERINE/THREONINE-PROTEIN KINASE TNNI3K-RELATED"/>
    <property type="match status" value="1"/>
</dbReference>
<evidence type="ECO:0000313" key="15">
    <source>
        <dbReference type="EMBL" id="KAH9517358.1"/>
    </source>
</evidence>
<feature type="domain" description="Protein kinase" evidence="14">
    <location>
        <begin position="258"/>
        <end position="500"/>
    </location>
</feature>
<feature type="compositionally biased region" description="Acidic residues" evidence="13">
    <location>
        <begin position="1142"/>
        <end position="1152"/>
    </location>
</feature>
<evidence type="ECO:0000256" key="12">
    <source>
        <dbReference type="ARBA" id="ARBA00080806"/>
    </source>
</evidence>
<dbReference type="SMART" id="SM00220">
    <property type="entry name" value="S_TKc"/>
    <property type="match status" value="1"/>
</dbReference>
<feature type="region of interest" description="Disordered" evidence="13">
    <location>
        <begin position="1"/>
        <end position="29"/>
    </location>
</feature>
<dbReference type="EC" id="2.7.11.25" evidence="2"/>
<keyword evidence="3" id="KW-0723">Serine/threonine-protein kinase</keyword>
<evidence type="ECO:0000256" key="9">
    <source>
        <dbReference type="ARBA" id="ARBA00048329"/>
    </source>
</evidence>
<feature type="compositionally biased region" description="Basic residues" evidence="13">
    <location>
        <begin position="747"/>
        <end position="765"/>
    </location>
</feature>
<feature type="compositionally biased region" description="Low complexity" evidence="13">
    <location>
        <begin position="1065"/>
        <end position="1089"/>
    </location>
</feature>
<dbReference type="Gene3D" id="1.10.510.10">
    <property type="entry name" value="Transferase(Phosphotransferase) domain 1"/>
    <property type="match status" value="1"/>
</dbReference>
<dbReference type="PROSITE" id="PS00108">
    <property type="entry name" value="PROTEIN_KINASE_ST"/>
    <property type="match status" value="1"/>
</dbReference>
<comment type="catalytic activity">
    <reaction evidence="9">
        <text>L-seryl-[protein] + ATP = O-phospho-L-seryl-[protein] + ADP + H(+)</text>
        <dbReference type="Rhea" id="RHEA:17989"/>
        <dbReference type="Rhea" id="RHEA-COMP:9863"/>
        <dbReference type="Rhea" id="RHEA-COMP:11604"/>
        <dbReference type="ChEBI" id="CHEBI:15378"/>
        <dbReference type="ChEBI" id="CHEBI:29999"/>
        <dbReference type="ChEBI" id="CHEBI:30616"/>
        <dbReference type="ChEBI" id="CHEBI:83421"/>
        <dbReference type="ChEBI" id="CHEBI:456216"/>
        <dbReference type="EC" id="2.7.11.25"/>
    </reaction>
</comment>
<organism evidence="15 16">
    <name type="scientific">Dermatophagoides farinae</name>
    <name type="common">American house dust mite</name>
    <dbReference type="NCBI Taxonomy" id="6954"/>
    <lineage>
        <taxon>Eukaryota</taxon>
        <taxon>Metazoa</taxon>
        <taxon>Ecdysozoa</taxon>
        <taxon>Arthropoda</taxon>
        <taxon>Chelicerata</taxon>
        <taxon>Arachnida</taxon>
        <taxon>Acari</taxon>
        <taxon>Acariformes</taxon>
        <taxon>Sarcoptiformes</taxon>
        <taxon>Astigmata</taxon>
        <taxon>Psoroptidia</taxon>
        <taxon>Analgoidea</taxon>
        <taxon>Pyroglyphidae</taxon>
        <taxon>Dermatophagoidinae</taxon>
        <taxon>Dermatophagoides</taxon>
    </lineage>
</organism>
<feature type="region of interest" description="Disordered" evidence="13">
    <location>
        <begin position="1171"/>
        <end position="1190"/>
    </location>
</feature>
<evidence type="ECO:0000256" key="6">
    <source>
        <dbReference type="ARBA" id="ARBA00022777"/>
    </source>
</evidence>
<evidence type="ECO:0000256" key="7">
    <source>
        <dbReference type="ARBA" id="ARBA00022840"/>
    </source>
</evidence>
<keyword evidence="16" id="KW-1185">Reference proteome</keyword>
<evidence type="ECO:0000256" key="10">
    <source>
        <dbReference type="ARBA" id="ARBA00074193"/>
    </source>
</evidence>
<dbReference type="InterPro" id="IPR008271">
    <property type="entry name" value="Ser/Thr_kinase_AS"/>
</dbReference>
<dbReference type="Pfam" id="PF07714">
    <property type="entry name" value="PK_Tyr_Ser-Thr"/>
    <property type="match status" value="1"/>
</dbReference>
<evidence type="ECO:0000256" key="5">
    <source>
        <dbReference type="ARBA" id="ARBA00022741"/>
    </source>
</evidence>
<dbReference type="SUPFAM" id="SSF56112">
    <property type="entry name" value="Protein kinase-like (PK-like)"/>
    <property type="match status" value="1"/>
</dbReference>
<keyword evidence="6" id="KW-0418">Kinase</keyword>
<feature type="region of interest" description="Disordered" evidence="13">
    <location>
        <begin position="724"/>
        <end position="813"/>
    </location>
</feature>
<name>A0A922I2J8_DERFA</name>
<evidence type="ECO:0000313" key="16">
    <source>
        <dbReference type="Proteomes" id="UP000790347"/>
    </source>
</evidence>
<keyword evidence="5" id="KW-0547">Nucleotide-binding</keyword>
<dbReference type="InterPro" id="IPR011009">
    <property type="entry name" value="Kinase-like_dom_sf"/>
</dbReference>
<evidence type="ECO:0000256" key="8">
    <source>
        <dbReference type="ARBA" id="ARBA00047559"/>
    </source>
</evidence>
<dbReference type="PANTHER" id="PTHR44329:SF304">
    <property type="entry name" value="MITOGEN-ACTIVATED PROTEIN KINASE KINASE KINASE 13-LIKE ISOFORM X1"/>
    <property type="match status" value="1"/>
</dbReference>
<reference evidence="15" key="1">
    <citation type="submission" date="2013-05" db="EMBL/GenBank/DDBJ databases">
        <authorList>
            <person name="Yim A.K.Y."/>
            <person name="Chan T.F."/>
            <person name="Ji K.M."/>
            <person name="Liu X.Y."/>
            <person name="Zhou J.W."/>
            <person name="Li R.Q."/>
            <person name="Yang K.Y."/>
            <person name="Li J."/>
            <person name="Li M."/>
            <person name="Law P.T.W."/>
            <person name="Wu Y.L."/>
            <person name="Cai Z.L."/>
            <person name="Qin H."/>
            <person name="Bao Y."/>
            <person name="Leung R.K.K."/>
            <person name="Ng P.K.S."/>
            <person name="Zou J."/>
            <person name="Zhong X.J."/>
            <person name="Ran P.X."/>
            <person name="Zhong N.S."/>
            <person name="Liu Z.G."/>
            <person name="Tsui S.K.W."/>
        </authorList>
    </citation>
    <scope>NUCLEOTIDE SEQUENCE</scope>
    <source>
        <strain evidence="15">Derf</strain>
        <tissue evidence="15">Whole organism</tissue>
    </source>
</reference>
<dbReference type="OrthoDB" id="339325at2759"/>
<dbReference type="AlphaFoldDB" id="A0A922I2J8"/>
<feature type="compositionally biased region" description="Polar residues" evidence="13">
    <location>
        <begin position="769"/>
        <end position="785"/>
    </location>
</feature>
<dbReference type="InterPro" id="IPR001245">
    <property type="entry name" value="Ser-Thr/Tyr_kinase_cat_dom"/>
</dbReference>
<feature type="compositionally biased region" description="Acidic residues" evidence="13">
    <location>
        <begin position="1090"/>
        <end position="1105"/>
    </location>
</feature>